<dbReference type="InterPro" id="IPR033764">
    <property type="entry name" value="Sdr_B"/>
</dbReference>
<proteinExistence type="predicted"/>
<keyword evidence="7" id="KW-1185">Reference proteome</keyword>
<dbReference type="OrthoDB" id="1094766at2"/>
<dbReference type="Proteomes" id="UP000244956">
    <property type="component" value="Unassembled WGS sequence"/>
</dbReference>
<gene>
    <name evidence="6" type="ORF">DDZ16_04665</name>
</gene>
<protein>
    <recommendedName>
        <fullName evidence="5">SD-repeat containing protein B domain-containing protein</fullName>
    </recommendedName>
</protein>
<dbReference type="RefSeq" id="WP_109263255.1">
    <property type="nucleotide sequence ID" value="NZ_QEWP01000002.1"/>
</dbReference>
<dbReference type="EMBL" id="QEWP01000002">
    <property type="protein sequence ID" value="PWE00884.1"/>
    <property type="molecule type" value="Genomic_DNA"/>
</dbReference>
<name>A0A2U2BCT9_9BACT</name>
<feature type="domain" description="SD-repeat containing protein B" evidence="5">
    <location>
        <begin position="34"/>
        <end position="81"/>
    </location>
</feature>
<keyword evidence="2" id="KW-0964">Secreted</keyword>
<feature type="chain" id="PRO_5015403157" description="SD-repeat containing protein B domain-containing protein" evidence="4">
    <location>
        <begin position="19"/>
        <end position="112"/>
    </location>
</feature>
<dbReference type="AlphaFoldDB" id="A0A2U2BCT9"/>
<organism evidence="6 7">
    <name type="scientific">Marinilabilia rubra</name>
    <dbReference type="NCBI Taxonomy" id="2162893"/>
    <lineage>
        <taxon>Bacteria</taxon>
        <taxon>Pseudomonadati</taxon>
        <taxon>Bacteroidota</taxon>
        <taxon>Bacteroidia</taxon>
        <taxon>Marinilabiliales</taxon>
        <taxon>Marinilabiliaceae</taxon>
        <taxon>Marinilabilia</taxon>
    </lineage>
</organism>
<evidence type="ECO:0000313" key="6">
    <source>
        <dbReference type="EMBL" id="PWE00884.1"/>
    </source>
</evidence>
<evidence type="ECO:0000313" key="7">
    <source>
        <dbReference type="Proteomes" id="UP000244956"/>
    </source>
</evidence>
<dbReference type="Gene3D" id="2.60.40.10">
    <property type="entry name" value="Immunoglobulins"/>
    <property type="match status" value="1"/>
</dbReference>
<dbReference type="SUPFAM" id="SSF117074">
    <property type="entry name" value="Hypothetical protein PA1324"/>
    <property type="match status" value="1"/>
</dbReference>
<evidence type="ECO:0000256" key="3">
    <source>
        <dbReference type="ARBA" id="ARBA00022729"/>
    </source>
</evidence>
<dbReference type="Pfam" id="PF17210">
    <property type="entry name" value="SdrD_B"/>
    <property type="match status" value="1"/>
</dbReference>
<evidence type="ECO:0000256" key="4">
    <source>
        <dbReference type="SAM" id="SignalP"/>
    </source>
</evidence>
<keyword evidence="3 4" id="KW-0732">Signal</keyword>
<evidence type="ECO:0000256" key="2">
    <source>
        <dbReference type="ARBA" id="ARBA00022525"/>
    </source>
</evidence>
<comment type="caution">
    <text evidence="6">The sequence shown here is derived from an EMBL/GenBank/DDBJ whole genome shotgun (WGS) entry which is preliminary data.</text>
</comment>
<comment type="subcellular location">
    <subcellularLocation>
        <location evidence="1">Secreted</location>
    </subcellularLocation>
</comment>
<dbReference type="GO" id="GO:0005576">
    <property type="term" value="C:extracellular region"/>
    <property type="evidence" value="ECO:0007669"/>
    <property type="project" value="UniProtKB-SubCell"/>
</dbReference>
<feature type="signal peptide" evidence="4">
    <location>
        <begin position="1"/>
        <end position="18"/>
    </location>
</feature>
<dbReference type="PROSITE" id="PS51257">
    <property type="entry name" value="PROKAR_LIPOPROTEIN"/>
    <property type="match status" value="1"/>
</dbReference>
<dbReference type="InterPro" id="IPR013783">
    <property type="entry name" value="Ig-like_fold"/>
</dbReference>
<reference evidence="6 7" key="1">
    <citation type="submission" date="2018-05" db="EMBL/GenBank/DDBJ databases">
        <title>Marinilabilia rubrum sp. nov., isolated from saltern sediment.</title>
        <authorList>
            <person name="Zhang R."/>
        </authorList>
    </citation>
    <scope>NUCLEOTIDE SEQUENCE [LARGE SCALE GENOMIC DNA]</scope>
    <source>
        <strain evidence="6 7">WTE16</strain>
    </source>
</reference>
<sequence>MKKILFLGFLLISLFACEADEARIVGNASADDGNIVSGITVKLYDMDTDLLATTTTDSNGKFVFSDLESGNYYIGATVTVEGSTYDTGVTPQVVYVSDEISKEVSLTLNLRE</sequence>
<accession>A0A2U2BCT9</accession>
<evidence type="ECO:0000256" key="1">
    <source>
        <dbReference type="ARBA" id="ARBA00004613"/>
    </source>
</evidence>
<evidence type="ECO:0000259" key="5">
    <source>
        <dbReference type="Pfam" id="PF17210"/>
    </source>
</evidence>